<dbReference type="InterPro" id="IPR019826">
    <property type="entry name" value="Carboxylesterase_B_AS"/>
</dbReference>
<dbReference type="Pfam" id="PF00135">
    <property type="entry name" value="COesterase"/>
    <property type="match status" value="2"/>
</dbReference>
<dbReference type="PROSITE" id="PS00122">
    <property type="entry name" value="CARBOXYLESTERASE_B_1"/>
    <property type="match status" value="1"/>
</dbReference>
<proteinExistence type="inferred from homology"/>
<accession>A0ABV8K613</accession>
<evidence type="ECO:0000256" key="3">
    <source>
        <dbReference type="RuleBase" id="RU361235"/>
    </source>
</evidence>
<keyword evidence="2 3" id="KW-0378">Hydrolase</keyword>
<dbReference type="SUPFAM" id="SSF53474">
    <property type="entry name" value="alpha/beta-Hydrolases"/>
    <property type="match status" value="1"/>
</dbReference>
<evidence type="ECO:0000256" key="2">
    <source>
        <dbReference type="ARBA" id="ARBA00022801"/>
    </source>
</evidence>
<dbReference type="Proteomes" id="UP001595715">
    <property type="component" value="Unassembled WGS sequence"/>
</dbReference>
<evidence type="ECO:0000256" key="1">
    <source>
        <dbReference type="ARBA" id="ARBA00005964"/>
    </source>
</evidence>
<evidence type="ECO:0000313" key="6">
    <source>
        <dbReference type="Proteomes" id="UP001595715"/>
    </source>
</evidence>
<comment type="similarity">
    <text evidence="1 3">Belongs to the type-B carboxylesterase/lipase family.</text>
</comment>
<sequence length="491" mass="52294">MLVQTCSGLARGVELEGAFVFRGIPYAAPPVGELRFKAPTPVRPWPGIRLCDQFGPIAPQKRDPNGFMPELPQSEDCLNLNVWTTGPADEPKPVLVYIHGGGFVSGKGAECDGLRYAAEDGLVYVSINYRLGALGFLYLGDLLGETFAASGNNGMLDIVAALQWVRRNIAAFGGDPSRVTVIGNSAGAKCTATLYVMEAARGWFHGAIAQSGATQSIRDRTTANVTALRLLDELDLTRAEADRLLELPAERLIEAQSAIGYDTSRSLHMFGPVADGRIIPIDPLGSLGRMGSAPALLIGTNEDEAASFIQGDPLLTPPSPDIADRLFGANAPLVWASFLRYADIMSSEAAWSRTLSEHLYTIGAIQFAAAASDAGARTWMYRLRGGGSLGAIHGYEGSLINGKHDGELPANPDDPYAVAPELYPLARHMRAAWVAFAMTGNPNVPGLPDWPTYGAKHATMVLDRQCRVGDDLPAPAGAAVAHQVWRAEACS</sequence>
<evidence type="ECO:0000259" key="4">
    <source>
        <dbReference type="Pfam" id="PF00135"/>
    </source>
</evidence>
<dbReference type="RefSeq" id="WP_377720070.1">
    <property type="nucleotide sequence ID" value="NZ_JBHSAM010000028.1"/>
</dbReference>
<feature type="domain" description="Carboxylesterase type B" evidence="4">
    <location>
        <begin position="3"/>
        <end position="310"/>
    </location>
</feature>
<reference evidence="6" key="1">
    <citation type="journal article" date="2019" name="Int. J. Syst. Evol. Microbiol.">
        <title>The Global Catalogue of Microorganisms (GCM) 10K type strain sequencing project: providing services to taxonomists for standard genome sequencing and annotation.</title>
        <authorList>
            <consortium name="The Broad Institute Genomics Platform"/>
            <consortium name="The Broad Institute Genome Sequencing Center for Infectious Disease"/>
            <person name="Wu L."/>
            <person name="Ma J."/>
        </authorList>
    </citation>
    <scope>NUCLEOTIDE SEQUENCE [LARGE SCALE GENOMIC DNA]</scope>
    <source>
        <strain evidence="6">IBRC-M 10987</strain>
    </source>
</reference>
<keyword evidence="6" id="KW-1185">Reference proteome</keyword>
<protein>
    <recommendedName>
        <fullName evidence="3">Carboxylic ester hydrolase</fullName>
        <ecNumber evidence="3">3.1.1.-</ecNumber>
    </recommendedName>
</protein>
<dbReference type="PANTHER" id="PTHR43142:SF1">
    <property type="entry name" value="CARBOXYLIC ESTER HYDROLASE"/>
    <property type="match status" value="1"/>
</dbReference>
<dbReference type="EMBL" id="JBHSAM010000028">
    <property type="protein sequence ID" value="MFC4101454.1"/>
    <property type="molecule type" value="Genomic_DNA"/>
</dbReference>
<evidence type="ECO:0000313" key="5">
    <source>
        <dbReference type="EMBL" id="MFC4101454.1"/>
    </source>
</evidence>
<dbReference type="InterPro" id="IPR029058">
    <property type="entry name" value="AB_hydrolase_fold"/>
</dbReference>
<dbReference type="EC" id="3.1.1.-" evidence="3"/>
<organism evidence="5 6">
    <name type="scientific">Paenibacillus xanthanilyticus</name>
    <dbReference type="NCBI Taxonomy" id="1783531"/>
    <lineage>
        <taxon>Bacteria</taxon>
        <taxon>Bacillati</taxon>
        <taxon>Bacillota</taxon>
        <taxon>Bacilli</taxon>
        <taxon>Bacillales</taxon>
        <taxon>Paenibacillaceae</taxon>
        <taxon>Paenibacillus</taxon>
    </lineage>
</organism>
<dbReference type="PANTHER" id="PTHR43142">
    <property type="entry name" value="CARBOXYLIC ESTER HYDROLASE"/>
    <property type="match status" value="1"/>
</dbReference>
<feature type="domain" description="Carboxylesterase type B" evidence="4">
    <location>
        <begin position="347"/>
        <end position="460"/>
    </location>
</feature>
<comment type="caution">
    <text evidence="5">The sequence shown here is derived from an EMBL/GenBank/DDBJ whole genome shotgun (WGS) entry which is preliminary data.</text>
</comment>
<dbReference type="Gene3D" id="3.40.50.1820">
    <property type="entry name" value="alpha/beta hydrolase"/>
    <property type="match status" value="1"/>
</dbReference>
<dbReference type="InterPro" id="IPR002018">
    <property type="entry name" value="CarbesteraseB"/>
</dbReference>
<name>A0ABV8K613_9BACL</name>
<gene>
    <name evidence="5" type="ORF">ACFOZ8_17565</name>
</gene>